<name>A0A9X0BF35_9EURO</name>
<reference evidence="2" key="2">
    <citation type="journal article" date="2023" name="IMA Fungus">
        <title>Comparative genomic study of the Penicillium genus elucidates a diverse pangenome and 15 lateral gene transfer events.</title>
        <authorList>
            <person name="Petersen C."/>
            <person name="Sorensen T."/>
            <person name="Nielsen M.R."/>
            <person name="Sondergaard T.E."/>
            <person name="Sorensen J.L."/>
            <person name="Fitzpatrick D.A."/>
            <person name="Frisvad J.C."/>
            <person name="Nielsen K.L."/>
        </authorList>
    </citation>
    <scope>NUCLEOTIDE SEQUENCE</scope>
    <source>
        <strain evidence="2">IBT 29677</strain>
    </source>
</reference>
<reference evidence="2" key="1">
    <citation type="submission" date="2022-12" db="EMBL/GenBank/DDBJ databases">
        <authorList>
            <person name="Petersen C."/>
        </authorList>
    </citation>
    <scope>NUCLEOTIDE SEQUENCE</scope>
    <source>
        <strain evidence="2">IBT 29677</strain>
    </source>
</reference>
<feature type="chain" id="PRO_5040832905" evidence="1">
    <location>
        <begin position="22"/>
        <end position="114"/>
    </location>
</feature>
<proteinExistence type="predicted"/>
<evidence type="ECO:0000313" key="2">
    <source>
        <dbReference type="EMBL" id="KAJ5414871.1"/>
    </source>
</evidence>
<dbReference type="EMBL" id="JAPZBU010000002">
    <property type="protein sequence ID" value="KAJ5414871.1"/>
    <property type="molecule type" value="Genomic_DNA"/>
</dbReference>
<keyword evidence="1" id="KW-0732">Signal</keyword>
<dbReference type="GeneID" id="81363832"/>
<dbReference type="RefSeq" id="XP_056494717.1">
    <property type="nucleotide sequence ID" value="XM_056624852.1"/>
</dbReference>
<dbReference type="AlphaFoldDB" id="A0A9X0BF35"/>
<feature type="signal peptide" evidence="1">
    <location>
        <begin position="1"/>
        <end position="21"/>
    </location>
</feature>
<organism evidence="2 3">
    <name type="scientific">Penicillium cosmopolitanum</name>
    <dbReference type="NCBI Taxonomy" id="1131564"/>
    <lineage>
        <taxon>Eukaryota</taxon>
        <taxon>Fungi</taxon>
        <taxon>Dikarya</taxon>
        <taxon>Ascomycota</taxon>
        <taxon>Pezizomycotina</taxon>
        <taxon>Eurotiomycetes</taxon>
        <taxon>Eurotiomycetidae</taxon>
        <taxon>Eurotiales</taxon>
        <taxon>Aspergillaceae</taxon>
        <taxon>Penicillium</taxon>
    </lineage>
</organism>
<protein>
    <submittedName>
        <fullName evidence="2">Uncharacterized protein</fullName>
    </submittedName>
</protein>
<comment type="caution">
    <text evidence="2">The sequence shown here is derived from an EMBL/GenBank/DDBJ whole genome shotgun (WGS) entry which is preliminary data.</text>
</comment>
<dbReference type="Proteomes" id="UP001147747">
    <property type="component" value="Unassembled WGS sequence"/>
</dbReference>
<gene>
    <name evidence="2" type="ORF">N7509_000205</name>
</gene>
<evidence type="ECO:0000313" key="3">
    <source>
        <dbReference type="Proteomes" id="UP001147747"/>
    </source>
</evidence>
<accession>A0A9X0BF35</accession>
<keyword evidence="3" id="KW-1185">Reference proteome</keyword>
<sequence>MPTWNPPASIILTSMLLLGHTSNNMSTPGCDLPNSTSSLVAGSTCRNANYGDMIDLQHDIPRSPFEQDLDYPKVLQTSILASSSFRPRRYALIYPYHSQDGCQTLHSWVPACTI</sequence>
<evidence type="ECO:0000256" key="1">
    <source>
        <dbReference type="SAM" id="SignalP"/>
    </source>
</evidence>